<dbReference type="InterPro" id="IPR014284">
    <property type="entry name" value="RNA_pol_sigma-70_dom"/>
</dbReference>
<evidence type="ECO:0000256" key="1">
    <source>
        <dbReference type="ARBA" id="ARBA00010641"/>
    </source>
</evidence>
<dbReference type="CDD" id="cd06171">
    <property type="entry name" value="Sigma70_r4"/>
    <property type="match status" value="1"/>
</dbReference>
<comment type="caution">
    <text evidence="9">The sequence shown here is derived from an EMBL/GenBank/DDBJ whole genome shotgun (WGS) entry which is preliminary data.</text>
</comment>
<evidence type="ECO:0000256" key="4">
    <source>
        <dbReference type="ARBA" id="ARBA00023125"/>
    </source>
</evidence>
<dbReference type="NCBIfam" id="NF007225">
    <property type="entry name" value="PRK09643.1"/>
    <property type="match status" value="1"/>
</dbReference>
<evidence type="ECO:0000256" key="3">
    <source>
        <dbReference type="ARBA" id="ARBA00023082"/>
    </source>
</evidence>
<dbReference type="InterPro" id="IPR013325">
    <property type="entry name" value="RNA_pol_sigma_r2"/>
</dbReference>
<feature type="domain" description="RNA polymerase sigma-70 region 2" evidence="7">
    <location>
        <begin position="25"/>
        <end position="91"/>
    </location>
</feature>
<reference evidence="10" key="1">
    <citation type="journal article" date="2019" name="Int. J. Syst. Evol. Microbiol.">
        <title>The Global Catalogue of Microorganisms (GCM) 10K type strain sequencing project: providing services to taxonomists for standard genome sequencing and annotation.</title>
        <authorList>
            <consortium name="The Broad Institute Genomics Platform"/>
            <consortium name="The Broad Institute Genome Sequencing Center for Infectious Disease"/>
            <person name="Wu L."/>
            <person name="Ma J."/>
        </authorList>
    </citation>
    <scope>NUCLEOTIDE SEQUENCE [LARGE SCALE GENOMIC DNA]</scope>
    <source>
        <strain evidence="10">JCM 14560</strain>
    </source>
</reference>
<comment type="similarity">
    <text evidence="1">Belongs to the sigma-70 factor family. ECF subfamily.</text>
</comment>
<accession>A0ABP5KLZ4</accession>
<feature type="region of interest" description="Disordered" evidence="6">
    <location>
        <begin position="185"/>
        <end position="284"/>
    </location>
</feature>
<evidence type="ECO:0000313" key="10">
    <source>
        <dbReference type="Proteomes" id="UP001422759"/>
    </source>
</evidence>
<dbReference type="InterPro" id="IPR039425">
    <property type="entry name" value="RNA_pol_sigma-70-like"/>
</dbReference>
<protein>
    <submittedName>
        <fullName evidence="9">RNA polymerase sigma factor SigM</fullName>
    </submittedName>
</protein>
<evidence type="ECO:0000256" key="6">
    <source>
        <dbReference type="SAM" id="MobiDB-lite"/>
    </source>
</evidence>
<dbReference type="SUPFAM" id="SSF88659">
    <property type="entry name" value="Sigma3 and sigma4 domains of RNA polymerase sigma factors"/>
    <property type="match status" value="1"/>
</dbReference>
<keyword evidence="4" id="KW-0238">DNA-binding</keyword>
<dbReference type="EMBL" id="BAAANT010000004">
    <property type="protein sequence ID" value="GAA2134503.1"/>
    <property type="molecule type" value="Genomic_DNA"/>
</dbReference>
<keyword evidence="5" id="KW-0804">Transcription</keyword>
<dbReference type="InterPro" id="IPR013324">
    <property type="entry name" value="RNA_pol_sigma_r3/r4-like"/>
</dbReference>
<dbReference type="PANTHER" id="PTHR43133:SF50">
    <property type="entry name" value="ECF RNA POLYMERASE SIGMA FACTOR SIGM"/>
    <property type="match status" value="1"/>
</dbReference>
<evidence type="ECO:0000256" key="5">
    <source>
        <dbReference type="ARBA" id="ARBA00023163"/>
    </source>
</evidence>
<keyword evidence="2" id="KW-0805">Transcription regulation</keyword>
<dbReference type="Proteomes" id="UP001422759">
    <property type="component" value="Unassembled WGS sequence"/>
</dbReference>
<keyword evidence="10" id="KW-1185">Reference proteome</keyword>
<dbReference type="Gene3D" id="1.10.1740.10">
    <property type="match status" value="1"/>
</dbReference>
<keyword evidence="3" id="KW-0731">Sigma factor</keyword>
<dbReference type="Gene3D" id="1.10.10.10">
    <property type="entry name" value="Winged helix-like DNA-binding domain superfamily/Winged helix DNA-binding domain"/>
    <property type="match status" value="1"/>
</dbReference>
<dbReference type="PANTHER" id="PTHR43133">
    <property type="entry name" value="RNA POLYMERASE ECF-TYPE SIGMA FACTO"/>
    <property type="match status" value="1"/>
</dbReference>
<dbReference type="InterPro" id="IPR036388">
    <property type="entry name" value="WH-like_DNA-bd_sf"/>
</dbReference>
<name>A0ABP5KLZ4_9ACTN</name>
<dbReference type="NCBIfam" id="TIGR02937">
    <property type="entry name" value="sigma70-ECF"/>
    <property type="match status" value="1"/>
</dbReference>
<evidence type="ECO:0000259" key="7">
    <source>
        <dbReference type="Pfam" id="PF04542"/>
    </source>
</evidence>
<evidence type="ECO:0000313" key="9">
    <source>
        <dbReference type="EMBL" id="GAA2134503.1"/>
    </source>
</evidence>
<dbReference type="InterPro" id="IPR013249">
    <property type="entry name" value="RNA_pol_sigma70_r4_t2"/>
</dbReference>
<feature type="compositionally biased region" description="Low complexity" evidence="6">
    <location>
        <begin position="199"/>
        <end position="224"/>
    </location>
</feature>
<dbReference type="Pfam" id="PF08281">
    <property type="entry name" value="Sigma70_r4_2"/>
    <property type="match status" value="1"/>
</dbReference>
<evidence type="ECO:0000259" key="8">
    <source>
        <dbReference type="Pfam" id="PF08281"/>
    </source>
</evidence>
<feature type="compositionally biased region" description="Basic and acidic residues" evidence="6">
    <location>
        <begin position="189"/>
        <end position="198"/>
    </location>
</feature>
<organism evidence="9 10">
    <name type="scientific">Kitasatospora kazusensis</name>
    <dbReference type="NCBI Taxonomy" id="407974"/>
    <lineage>
        <taxon>Bacteria</taxon>
        <taxon>Bacillati</taxon>
        <taxon>Actinomycetota</taxon>
        <taxon>Actinomycetes</taxon>
        <taxon>Kitasatosporales</taxon>
        <taxon>Streptomycetaceae</taxon>
        <taxon>Kitasatospora</taxon>
    </lineage>
</organism>
<sequence length="284" mass="29893">MTAEPSDPELLARHTAGDPDAFGLLVQRHRDRLWAVAVRTLGDREEAADALQDALVSAFRAAHTFEGRSAVTTWLHRIVVNACLDRARRTATRRTGSLDEDPQRLDTLLGSAEPADTQVVRAELRREVTDALAALAPEQRAALVLVDMQGYPVAEAAEVLGVAVGTVKSRCARGRAKLLPLVRHLRAGGPEDSRETPARPEATAPAPTGRTPLSTGAAPAPAAPRGVSRETPPAPPSSTPGRNPIGTGSVPAGTPLAENTPEAAAPGQRFAFPDQALEGEVTPR</sequence>
<dbReference type="SUPFAM" id="SSF88946">
    <property type="entry name" value="Sigma2 domain of RNA polymerase sigma factors"/>
    <property type="match status" value="1"/>
</dbReference>
<gene>
    <name evidence="9" type="primary">sigM</name>
    <name evidence="9" type="ORF">GCM10009760_11920</name>
</gene>
<dbReference type="InterPro" id="IPR007627">
    <property type="entry name" value="RNA_pol_sigma70_r2"/>
</dbReference>
<dbReference type="Pfam" id="PF04542">
    <property type="entry name" value="Sigma70_r2"/>
    <property type="match status" value="1"/>
</dbReference>
<evidence type="ECO:0000256" key="2">
    <source>
        <dbReference type="ARBA" id="ARBA00023015"/>
    </source>
</evidence>
<proteinExistence type="inferred from homology"/>
<feature type="domain" description="RNA polymerase sigma factor 70 region 4 type 2" evidence="8">
    <location>
        <begin position="126"/>
        <end position="178"/>
    </location>
</feature>